<feature type="compositionally biased region" description="Polar residues" evidence="1">
    <location>
        <begin position="43"/>
        <end position="56"/>
    </location>
</feature>
<evidence type="ECO:0000313" key="3">
    <source>
        <dbReference type="Proteomes" id="UP000287547"/>
    </source>
</evidence>
<evidence type="ECO:0000313" key="2">
    <source>
        <dbReference type="EMBL" id="RSM86291.1"/>
    </source>
</evidence>
<sequence length="141" mass="15608">MELLPVPYIDDTDHPGMEQNPPPYTILGEARNGIDSIRASMAQADQQHGLNQSGDDTSGPFCDKRPDQVPGLRMYAKFETAWTNVRLGLEQAMADTVVGIDDLSARLRQTAQAYHAGELTVRDNLISVANDLDRVMTPRNR</sequence>
<comment type="caution">
    <text evidence="2">The sequence shown here is derived from an EMBL/GenBank/DDBJ whole genome shotgun (WGS) entry which is preliminary data.</text>
</comment>
<accession>A0A428ZE20</accession>
<dbReference type="AlphaFoldDB" id="A0A428ZE20"/>
<reference evidence="2 3" key="1">
    <citation type="submission" date="2018-05" db="EMBL/GenBank/DDBJ databases">
        <title>Evolution of GPA BGCs.</title>
        <authorList>
            <person name="Waglechner N."/>
            <person name="Wright G.D."/>
        </authorList>
    </citation>
    <scope>NUCLEOTIDE SEQUENCE [LARGE SCALE GENOMIC DNA]</scope>
    <source>
        <strain evidence="2 3">A82846</strain>
    </source>
</reference>
<evidence type="ECO:0000256" key="1">
    <source>
        <dbReference type="SAM" id="MobiDB-lite"/>
    </source>
</evidence>
<dbReference type="Proteomes" id="UP000287547">
    <property type="component" value="Unassembled WGS sequence"/>
</dbReference>
<feature type="region of interest" description="Disordered" evidence="1">
    <location>
        <begin position="42"/>
        <end position="61"/>
    </location>
</feature>
<dbReference type="EMBL" id="QHKI01000009">
    <property type="protein sequence ID" value="RSM86291.1"/>
    <property type="molecule type" value="Genomic_DNA"/>
</dbReference>
<name>A0A428ZE20_KIBAR</name>
<protein>
    <submittedName>
        <fullName evidence="2">Uncharacterized protein</fullName>
    </submittedName>
</protein>
<proteinExistence type="predicted"/>
<gene>
    <name evidence="2" type="ORF">DMH04_14075</name>
</gene>
<organism evidence="2 3">
    <name type="scientific">Kibdelosporangium aridum</name>
    <dbReference type="NCBI Taxonomy" id="2030"/>
    <lineage>
        <taxon>Bacteria</taxon>
        <taxon>Bacillati</taxon>
        <taxon>Actinomycetota</taxon>
        <taxon>Actinomycetes</taxon>
        <taxon>Pseudonocardiales</taxon>
        <taxon>Pseudonocardiaceae</taxon>
        <taxon>Kibdelosporangium</taxon>
    </lineage>
</organism>